<organism evidence="1">
    <name type="scientific">uncultured bacterium</name>
    <name type="common">gcode 4</name>
    <dbReference type="NCBI Taxonomy" id="1234023"/>
    <lineage>
        <taxon>Bacteria</taxon>
        <taxon>environmental samples</taxon>
    </lineage>
</organism>
<reference evidence="1" key="1">
    <citation type="journal article" date="2012" name="Science">
        <title>Fermentation, hydrogen, and sulfur metabolism in multiple uncultivated bacterial phyla.</title>
        <authorList>
            <person name="Wrighton K.C."/>
            <person name="Thomas B.C."/>
            <person name="Sharon I."/>
            <person name="Miller C.S."/>
            <person name="Castelle C.J."/>
            <person name="VerBerkmoes N.C."/>
            <person name="Wilkins M.J."/>
            <person name="Hettich R.L."/>
            <person name="Lipton M.S."/>
            <person name="Williams K.H."/>
            <person name="Long P.E."/>
            <person name="Banfield J.F."/>
        </authorList>
    </citation>
    <scope>NUCLEOTIDE SEQUENCE [LARGE SCALE GENOMIC DNA]</scope>
</reference>
<comment type="caution">
    <text evidence="1">The sequence shown here is derived from an EMBL/GenBank/DDBJ whole genome shotgun (WGS) entry which is preliminary data.</text>
</comment>
<name>K1YIT5_9BACT</name>
<evidence type="ECO:0000313" key="1">
    <source>
        <dbReference type="EMBL" id="EKD25294.1"/>
    </source>
</evidence>
<sequence length="203" mass="23915">METSEKDFLLVFYHKIDISQVLGSKPIFRVINKNMETLIIIGILVLIFSSWFQYHVRNIQNKEEELIRLANTIFEDLCNPKILLLDYHYIGQSLMLNQGRTKEELNKKKLIIKDKIGNYLLMYWYVTDLSGTNRSGIDGPSIYVQVTKKSYFDSDELINHRLIYQRGASIDEETAVINTEIKQKEQIHLPTLKRLRESRFRKA</sequence>
<proteinExistence type="predicted"/>
<gene>
    <name evidence="1" type="ORF">ACD_80C00088G0004</name>
</gene>
<protein>
    <submittedName>
        <fullName evidence="1">Uncharacterized protein</fullName>
    </submittedName>
</protein>
<dbReference type="EMBL" id="AMFJ01036095">
    <property type="protein sequence ID" value="EKD25294.1"/>
    <property type="molecule type" value="Genomic_DNA"/>
</dbReference>
<dbReference type="AlphaFoldDB" id="K1YIT5"/>
<accession>K1YIT5</accession>